<dbReference type="InterPro" id="IPR011054">
    <property type="entry name" value="Rudment_hybrid_motif"/>
</dbReference>
<evidence type="ECO:0000256" key="6">
    <source>
        <dbReference type="ARBA" id="ARBA00022741"/>
    </source>
</evidence>
<dbReference type="SUPFAM" id="SSF51246">
    <property type="entry name" value="Rudiment single hybrid motif"/>
    <property type="match status" value="1"/>
</dbReference>
<dbReference type="Pfam" id="PF22660">
    <property type="entry name" value="RS_preATP-grasp-like"/>
    <property type="match status" value="1"/>
</dbReference>
<evidence type="ECO:0000256" key="1">
    <source>
        <dbReference type="ARBA" id="ARBA00001244"/>
    </source>
</evidence>
<evidence type="ECO:0000256" key="3">
    <source>
        <dbReference type="ARBA" id="ARBA00006114"/>
    </source>
</evidence>
<dbReference type="Gene3D" id="3.40.50.20">
    <property type="match status" value="1"/>
</dbReference>
<protein>
    <recommendedName>
        <fullName evidence="5 11">Phosphoribosylaminoimidazole carboxylase</fullName>
        <ecNumber evidence="4 11">4.1.1.21</ecNumber>
    </recommendedName>
</protein>
<dbReference type="AlphaFoldDB" id="A0A1A0H4S5"/>
<dbReference type="GeneID" id="30029357"/>
<dbReference type="InterPro" id="IPR033747">
    <property type="entry name" value="PurE_ClassI"/>
</dbReference>
<dbReference type="FunFam" id="3.40.50.1970:FF:000013">
    <property type="entry name" value="Phosphoribosylaminoimidazole carboxylase"/>
    <property type="match status" value="1"/>
</dbReference>
<dbReference type="Pfam" id="PF17769">
    <property type="entry name" value="PurK_C"/>
    <property type="match status" value="1"/>
</dbReference>
<keyword evidence="8 11" id="KW-0210">Decarboxylase</keyword>
<evidence type="ECO:0000313" key="14">
    <source>
        <dbReference type="Proteomes" id="UP000092555"/>
    </source>
</evidence>
<evidence type="ECO:0000256" key="8">
    <source>
        <dbReference type="ARBA" id="ARBA00022793"/>
    </source>
</evidence>
<dbReference type="FunFam" id="3.30.470.20:FF:000037">
    <property type="entry name" value="Phosphoribosylaminoimidazole carboxylase, chloroplastic"/>
    <property type="match status" value="1"/>
</dbReference>
<dbReference type="PANTHER" id="PTHR11609">
    <property type="entry name" value="PURINE BIOSYNTHESIS PROTEIN 6/7, PUR6/7"/>
    <property type="match status" value="1"/>
</dbReference>
<organism evidence="13 14">
    <name type="scientific">Metschnikowia bicuspidata var. bicuspidata NRRL YB-4993</name>
    <dbReference type="NCBI Taxonomy" id="869754"/>
    <lineage>
        <taxon>Eukaryota</taxon>
        <taxon>Fungi</taxon>
        <taxon>Dikarya</taxon>
        <taxon>Ascomycota</taxon>
        <taxon>Saccharomycotina</taxon>
        <taxon>Pichiomycetes</taxon>
        <taxon>Metschnikowiaceae</taxon>
        <taxon>Metschnikowia</taxon>
    </lineage>
</organism>
<dbReference type="InterPro" id="IPR040686">
    <property type="entry name" value="PurK_C"/>
</dbReference>
<evidence type="ECO:0000256" key="11">
    <source>
        <dbReference type="PIRNR" id="PIRNR001340"/>
    </source>
</evidence>
<gene>
    <name evidence="13" type="ORF">METBIDRAFT_33688</name>
</gene>
<dbReference type="NCBIfam" id="TIGR01162">
    <property type="entry name" value="purE"/>
    <property type="match status" value="1"/>
</dbReference>
<comment type="similarity">
    <text evidence="3 11">In the C-terminal section; belongs to the AIR carboxylase family. Class I subfamily.</text>
</comment>
<dbReference type="EC" id="4.1.1.21" evidence="4 11"/>
<dbReference type="SUPFAM" id="SSF56059">
    <property type="entry name" value="Glutathione synthetase ATP-binding domain-like"/>
    <property type="match status" value="1"/>
</dbReference>
<dbReference type="GO" id="GO:0005524">
    <property type="term" value="F:ATP binding"/>
    <property type="evidence" value="ECO:0007669"/>
    <property type="project" value="UniProtKB-UniRule"/>
</dbReference>
<evidence type="ECO:0000313" key="13">
    <source>
        <dbReference type="EMBL" id="OBA19079.1"/>
    </source>
</evidence>
<evidence type="ECO:0000256" key="7">
    <source>
        <dbReference type="ARBA" id="ARBA00022755"/>
    </source>
</evidence>
<dbReference type="SMART" id="SM01001">
    <property type="entry name" value="AIRC"/>
    <property type="match status" value="1"/>
</dbReference>
<dbReference type="HAMAP" id="MF_01929">
    <property type="entry name" value="PurE_classI"/>
    <property type="match status" value="1"/>
</dbReference>
<reference evidence="13 14" key="1">
    <citation type="submission" date="2016-05" db="EMBL/GenBank/DDBJ databases">
        <title>Comparative genomics of biotechnologically important yeasts.</title>
        <authorList>
            <consortium name="DOE Joint Genome Institute"/>
            <person name="Riley R."/>
            <person name="Haridas S."/>
            <person name="Wolfe K.H."/>
            <person name="Lopes M.R."/>
            <person name="Hittinger C.T."/>
            <person name="Goker M."/>
            <person name="Salamov A."/>
            <person name="Wisecaver J."/>
            <person name="Long T.M."/>
            <person name="Aerts A.L."/>
            <person name="Barry K."/>
            <person name="Choi C."/>
            <person name="Clum A."/>
            <person name="Coughlan A.Y."/>
            <person name="Deshpande S."/>
            <person name="Douglass A.P."/>
            <person name="Hanson S.J."/>
            <person name="Klenk H.-P."/>
            <person name="LaButti K."/>
            <person name="Lapidus A."/>
            <person name="Lindquist E."/>
            <person name="Lipzen A."/>
            <person name="Meier-kolthoff J.P."/>
            <person name="Ohm R.A."/>
            <person name="Otillar R.P."/>
            <person name="Pangilinan J."/>
            <person name="Peng Y."/>
            <person name="Rokas A."/>
            <person name="Rosa C.A."/>
            <person name="Scheuner C."/>
            <person name="Sibirny A.A."/>
            <person name="Slot J.C."/>
            <person name="Stielow J.B."/>
            <person name="Sun H."/>
            <person name="Kurtzman C.P."/>
            <person name="Blackwell M."/>
            <person name="Grigoriev I.V."/>
            <person name="Jeffries T.W."/>
        </authorList>
    </citation>
    <scope>NUCLEOTIDE SEQUENCE [LARGE SCALE GENOMIC DNA]</scope>
    <source>
        <strain evidence="13 14">NRRL YB-4993</strain>
    </source>
</reference>
<dbReference type="HAMAP" id="MF_01928">
    <property type="entry name" value="PurK"/>
    <property type="match status" value="1"/>
</dbReference>
<evidence type="ECO:0000256" key="4">
    <source>
        <dbReference type="ARBA" id="ARBA00012329"/>
    </source>
</evidence>
<evidence type="ECO:0000259" key="12">
    <source>
        <dbReference type="PROSITE" id="PS50975"/>
    </source>
</evidence>
<dbReference type="OrthoDB" id="15425at2759"/>
<comment type="caution">
    <text evidence="13">The sequence shown here is derived from an EMBL/GenBank/DDBJ whole genome shotgun (WGS) entry which is preliminary data.</text>
</comment>
<dbReference type="Pfam" id="PF00731">
    <property type="entry name" value="AIRC"/>
    <property type="match status" value="1"/>
</dbReference>
<comment type="catalytic activity">
    <reaction evidence="1 11">
        <text>5-amino-1-(5-phospho-D-ribosyl)imidazole-4-carboxylate + H(+) = 5-amino-1-(5-phospho-beta-D-ribosyl)imidazole + CO2</text>
        <dbReference type="Rhea" id="RHEA:10792"/>
        <dbReference type="ChEBI" id="CHEBI:15378"/>
        <dbReference type="ChEBI" id="CHEBI:16526"/>
        <dbReference type="ChEBI" id="CHEBI:77657"/>
        <dbReference type="ChEBI" id="CHEBI:137981"/>
        <dbReference type="EC" id="4.1.1.21"/>
    </reaction>
</comment>
<dbReference type="InterPro" id="IPR005875">
    <property type="entry name" value="PurK"/>
</dbReference>
<keyword evidence="9 11" id="KW-0067">ATP-binding</keyword>
<keyword evidence="6 11" id="KW-0547">Nucleotide-binding</keyword>
<dbReference type="PANTHER" id="PTHR11609:SF5">
    <property type="entry name" value="PHOSPHORIBOSYLAMINOIMIDAZOLE CARBOXYLASE"/>
    <property type="match status" value="1"/>
</dbReference>
<dbReference type="InterPro" id="IPR016185">
    <property type="entry name" value="PreATP-grasp_dom_sf"/>
</dbReference>
<evidence type="ECO:0000256" key="9">
    <source>
        <dbReference type="ARBA" id="ARBA00022840"/>
    </source>
</evidence>
<dbReference type="GO" id="GO:0046872">
    <property type="term" value="F:metal ion binding"/>
    <property type="evidence" value="ECO:0007669"/>
    <property type="project" value="InterPro"/>
</dbReference>
<dbReference type="InterPro" id="IPR013815">
    <property type="entry name" value="ATP_grasp_subdomain_1"/>
</dbReference>
<dbReference type="GO" id="GO:0004638">
    <property type="term" value="F:phosphoribosylaminoimidazole carboxylase activity"/>
    <property type="evidence" value="ECO:0007669"/>
    <property type="project" value="UniProtKB-UniRule"/>
</dbReference>
<evidence type="ECO:0000256" key="5">
    <source>
        <dbReference type="ARBA" id="ARBA00021059"/>
    </source>
</evidence>
<dbReference type="InterPro" id="IPR016301">
    <property type="entry name" value="Ade2_fungi/plant"/>
</dbReference>
<proteinExistence type="inferred from homology"/>
<dbReference type="Gene3D" id="3.30.1490.20">
    <property type="entry name" value="ATP-grasp fold, A domain"/>
    <property type="match status" value="1"/>
</dbReference>
<comment type="pathway">
    <text evidence="2 11">Purine metabolism; IMP biosynthesis via de novo pathway; 5-amino-1-(5-phospho-D-ribosyl)imidazole-4-carboxylate from 5-amino-1-(5-phospho-D-ribosyl)imidazole (carboxylase route): step 1/1.</text>
</comment>
<dbReference type="STRING" id="869754.A0A1A0H4S5"/>
<dbReference type="PROSITE" id="PS50975">
    <property type="entry name" value="ATP_GRASP"/>
    <property type="match status" value="1"/>
</dbReference>
<dbReference type="SUPFAM" id="SSF52440">
    <property type="entry name" value="PreATP-grasp domain"/>
    <property type="match status" value="1"/>
</dbReference>
<dbReference type="InterPro" id="IPR054350">
    <property type="entry name" value="PurT/PurK_preATP-grasp"/>
</dbReference>
<dbReference type="NCBIfam" id="TIGR01161">
    <property type="entry name" value="purK"/>
    <property type="match status" value="1"/>
</dbReference>
<dbReference type="EMBL" id="LXTC01000008">
    <property type="protein sequence ID" value="OBA19079.1"/>
    <property type="molecule type" value="Genomic_DNA"/>
</dbReference>
<evidence type="ECO:0000256" key="2">
    <source>
        <dbReference type="ARBA" id="ARBA00004747"/>
    </source>
</evidence>
<dbReference type="Pfam" id="PF02222">
    <property type="entry name" value="ATP-grasp"/>
    <property type="match status" value="1"/>
</dbReference>
<dbReference type="Gene3D" id="3.40.50.1970">
    <property type="match status" value="1"/>
</dbReference>
<dbReference type="InterPro" id="IPR003135">
    <property type="entry name" value="ATP-grasp_carboxylate-amine"/>
</dbReference>
<dbReference type="Proteomes" id="UP000092555">
    <property type="component" value="Unassembled WGS sequence"/>
</dbReference>
<dbReference type="InterPro" id="IPR011761">
    <property type="entry name" value="ATP-grasp"/>
</dbReference>
<keyword evidence="10 11" id="KW-0456">Lyase</keyword>
<dbReference type="UniPathway" id="UPA00074">
    <property type="reaction ID" value="UER00130"/>
</dbReference>
<dbReference type="InterPro" id="IPR000031">
    <property type="entry name" value="PurE_dom"/>
</dbReference>
<dbReference type="GO" id="GO:0006189">
    <property type="term" value="P:'de novo' IMP biosynthetic process"/>
    <property type="evidence" value="ECO:0007669"/>
    <property type="project" value="UniProtKB-UniRule"/>
</dbReference>
<dbReference type="Gene3D" id="3.30.470.20">
    <property type="entry name" value="ATP-grasp fold, B domain"/>
    <property type="match status" value="1"/>
</dbReference>
<evidence type="ECO:0000256" key="10">
    <source>
        <dbReference type="ARBA" id="ARBA00023239"/>
    </source>
</evidence>
<dbReference type="GO" id="GO:0006144">
    <property type="term" value="P:purine nucleobase metabolic process"/>
    <property type="evidence" value="ECO:0007669"/>
    <property type="project" value="EnsemblFungi"/>
</dbReference>
<dbReference type="PIRSF" id="PIRSF001340">
    <property type="entry name" value="AIR_carboxylase"/>
    <property type="match status" value="1"/>
</dbReference>
<name>A0A1A0H4S5_9ASCO</name>
<feature type="domain" description="ATP-grasp" evidence="12">
    <location>
        <begin position="109"/>
        <end position="297"/>
    </location>
</feature>
<dbReference type="NCBIfam" id="NF004679">
    <property type="entry name" value="PRK06019.1-5"/>
    <property type="match status" value="1"/>
</dbReference>
<dbReference type="RefSeq" id="XP_018709614.1">
    <property type="nucleotide sequence ID" value="XM_018856381.1"/>
</dbReference>
<sequence>MDGKTIGVLGGGQLGRMLVEAAHRLNIKTIILDQPGAPAKQINALDEHVNGSFTDLDSITKLAKKCDVLTVEIEHVDVDALKAVSSSLNIPIYPLPETIRLIQDKYSQKLHLQEHDVGVVESLNVESNTVEGLEKIGLELGFPFMLKARTLAYDGRGNFVVKSKDTIPEALEFLQDRPLYAEKWCPFTKELAVMVVRTLEGEVFAYPTVETVHQDNICHLVYAPARISDTLQRKASLLAQNAVKSFPGCGIFGVEMFLLPSHELLINEIAPRPHNSGHYTIDACVTNQFEAHVRAVSGLPMPKDFSKLTTTNTNAIMLNVLGDKSTKNAELAICRRALETPNASVYLYGKESKPKRKMGHINVIGSSMAEAESKLKYIMGDVDTLPAAVQETKEKPLVSIIMGSDSDLPVMAVGADILKKFGVPFELTIVSAHRTPHRMSKFAIEAASRGIKAIIAGAGGAAHLPGMVAAMTPLPVIGVPVKGSTLDGVDSLHSIVQMPRGIPVATVAINNSTNAALLAIRILGAYDYKWLEAMSLYMNNMEEEVLGKAERLEEVGYEKY</sequence>
<keyword evidence="7 11" id="KW-0658">Purine biosynthesis</keyword>
<dbReference type="SUPFAM" id="SSF52255">
    <property type="entry name" value="N5-CAIR mutase (phosphoribosylaminoimidazole carboxylase, PurE)"/>
    <property type="match status" value="1"/>
</dbReference>
<accession>A0A1A0H4S5</accession>
<keyword evidence="14" id="KW-1185">Reference proteome</keyword>